<dbReference type="NCBIfam" id="TIGR00756">
    <property type="entry name" value="PPR"/>
    <property type="match status" value="4"/>
</dbReference>
<dbReference type="PANTHER" id="PTHR47933">
    <property type="entry name" value="PENTATRICOPEPTIDE REPEAT-CONTAINING PROTEIN 1, MITOCHONDRIAL"/>
    <property type="match status" value="1"/>
</dbReference>
<comment type="caution">
    <text evidence="4">The sequence shown here is derived from an EMBL/GenBank/DDBJ whole genome shotgun (WGS) entry which is preliminary data.</text>
</comment>
<dbReference type="GO" id="GO:0003729">
    <property type="term" value="F:mRNA binding"/>
    <property type="evidence" value="ECO:0007669"/>
    <property type="project" value="TreeGrafter"/>
</dbReference>
<gene>
    <name evidence="4" type="ORF">DM860_014251</name>
</gene>
<protein>
    <recommendedName>
        <fullName evidence="6">Pentacotripeptide-repeat region of PRORP domain-containing protein</fullName>
    </recommendedName>
</protein>
<feature type="repeat" description="PPR" evidence="3">
    <location>
        <begin position="622"/>
        <end position="656"/>
    </location>
</feature>
<evidence type="ECO:0000256" key="1">
    <source>
        <dbReference type="ARBA" id="ARBA00007626"/>
    </source>
</evidence>
<keyword evidence="2" id="KW-0677">Repeat</keyword>
<evidence type="ECO:0000256" key="3">
    <source>
        <dbReference type="PROSITE-ProRule" id="PRU00708"/>
    </source>
</evidence>
<dbReference type="InterPro" id="IPR011990">
    <property type="entry name" value="TPR-like_helical_dom_sf"/>
</dbReference>
<dbReference type="Gene3D" id="1.25.40.10">
    <property type="entry name" value="Tetratricopeptide repeat domain"/>
    <property type="match status" value="7"/>
</dbReference>
<name>A0A328DES2_9ASTE</name>
<evidence type="ECO:0000313" key="4">
    <source>
        <dbReference type="EMBL" id="RAL43750.1"/>
    </source>
</evidence>
<dbReference type="Proteomes" id="UP000249390">
    <property type="component" value="Unassembled WGS sequence"/>
</dbReference>
<evidence type="ECO:0000256" key="2">
    <source>
        <dbReference type="ARBA" id="ARBA00022737"/>
    </source>
</evidence>
<feature type="repeat" description="PPR" evidence="3">
    <location>
        <begin position="692"/>
        <end position="726"/>
    </location>
</feature>
<evidence type="ECO:0000313" key="5">
    <source>
        <dbReference type="Proteomes" id="UP000249390"/>
    </source>
</evidence>
<dbReference type="InterPro" id="IPR002885">
    <property type="entry name" value="PPR_rpt"/>
</dbReference>
<accession>A0A328DES2</accession>
<evidence type="ECO:0008006" key="6">
    <source>
        <dbReference type="Google" id="ProtNLM"/>
    </source>
</evidence>
<dbReference type="Pfam" id="PF13041">
    <property type="entry name" value="PPR_2"/>
    <property type="match status" value="1"/>
</dbReference>
<sequence length="910" mass="104324">MRLMVRSGCQNAKSLISPSPTNSNNNNNLFFFLLYSTSTAGATRAAAVESLSSSHPYTLFSHECLHSSAPLSNPTQTSNTCEFHTKDVVLSFKDWFLSRENTNFDRIYDILRTKDEPSADLALSRFNLRLSETLVLGILNHEKGRDVLSCLKFFDWAGRQPGFFHTQATFAAIFKILSKAKLNNLMLEFLENHGNQRYVHRLRFHNTLVIGYSIAGKPDLALQVFGKMRFSGTNLDYFAYHVLLNALVDDGFYDAFEMILKEIKTNGFQNAVTNSIFMKSLCKRRELDKAEAYVRGLLGDGGVGLNGVVVATVVDALSKERHFERAGLLLEEFRKSGLVYMDHAYSAWINNLVRAGKLDGALEFLKERNMVDGHIPLYFRYNTLLCRLLRENRLEEVYDWLLEMKDQGISPDEVTMNVTLCFLCKVGMVEVALELYDARAEFHLSVNSMAYNYLINTLMGDASNDDASRVLRNAIEQGYFPGRRTLSIIANSLCKEGKLDRVNELIVAALDHNHTPSDMMYNRFVSALCRSNRVQDGFLLHEQLSRYNRVTSRNTYFDLITGCVKTSRADIAARLLIEMQENGHTPTRELFRDVIHCLCQLNNPEQQLFRFMELQLTRFEPSVANYNFFIDGAGHAGKPELAREVYEMMERTGTLPTLNSHILLLHSYLKNGRISEALNFFYDLTKEAGKVSRKIWHCMIVGLCKKNKPQLAWDIFWKMRGEGRMPTMESYEELVSLLCSHREYYFALTVVDDLIQSGRKLSSFIGNVLLLHCLRTRKIYDVWRISRNDQNTTLKSLRLGELLAVFSGCSNADLDINQVEGLIQECFPLDIYTYNMLLRSLSRCGIDFASGYFNSLRQKGYEPNRWSYDIIVHGLVKRRRTSEARRWIEEMLGKGYNITEGTERLLWLCS</sequence>
<dbReference type="EMBL" id="NQVE01000152">
    <property type="protein sequence ID" value="RAL43750.1"/>
    <property type="molecule type" value="Genomic_DNA"/>
</dbReference>
<dbReference type="InterPro" id="IPR051240">
    <property type="entry name" value="Mito_RNA-Proc/Resp"/>
</dbReference>
<dbReference type="PANTHER" id="PTHR47933:SF32">
    <property type="entry name" value="OS06G0152500 PROTEIN"/>
    <property type="match status" value="1"/>
</dbReference>
<feature type="repeat" description="PPR" evidence="3">
    <location>
        <begin position="552"/>
        <end position="586"/>
    </location>
</feature>
<proteinExistence type="inferred from homology"/>
<comment type="similarity">
    <text evidence="1">Belongs to the PPR family. P subfamily.</text>
</comment>
<dbReference type="Pfam" id="PF01535">
    <property type="entry name" value="PPR"/>
    <property type="match status" value="7"/>
</dbReference>
<feature type="repeat" description="PPR" evidence="3">
    <location>
        <begin position="864"/>
        <end position="898"/>
    </location>
</feature>
<feature type="repeat" description="PPR" evidence="3">
    <location>
        <begin position="377"/>
        <end position="411"/>
    </location>
</feature>
<reference evidence="4 5" key="1">
    <citation type="submission" date="2018-06" db="EMBL/GenBank/DDBJ databases">
        <title>The Genome of Cuscuta australis (Dodder) Provides Insight into the Evolution of Plant Parasitism.</title>
        <authorList>
            <person name="Liu H."/>
        </authorList>
    </citation>
    <scope>NUCLEOTIDE SEQUENCE [LARGE SCALE GENOMIC DNA]</scope>
    <source>
        <strain evidence="5">cv. Yunnan</strain>
        <tissue evidence="4">Vines</tissue>
    </source>
</reference>
<organism evidence="4 5">
    <name type="scientific">Cuscuta australis</name>
    <dbReference type="NCBI Taxonomy" id="267555"/>
    <lineage>
        <taxon>Eukaryota</taxon>
        <taxon>Viridiplantae</taxon>
        <taxon>Streptophyta</taxon>
        <taxon>Embryophyta</taxon>
        <taxon>Tracheophyta</taxon>
        <taxon>Spermatophyta</taxon>
        <taxon>Magnoliopsida</taxon>
        <taxon>eudicotyledons</taxon>
        <taxon>Gunneridae</taxon>
        <taxon>Pentapetalae</taxon>
        <taxon>asterids</taxon>
        <taxon>lamiids</taxon>
        <taxon>Solanales</taxon>
        <taxon>Convolvulaceae</taxon>
        <taxon>Cuscuteae</taxon>
        <taxon>Cuscuta</taxon>
        <taxon>Cuscuta subgen. Grammica</taxon>
        <taxon>Cuscuta sect. Cleistogrammica</taxon>
    </lineage>
</organism>
<dbReference type="PROSITE" id="PS51375">
    <property type="entry name" value="PPR"/>
    <property type="match status" value="6"/>
</dbReference>
<keyword evidence="5" id="KW-1185">Reference proteome</keyword>
<feature type="repeat" description="PPR" evidence="3">
    <location>
        <begin position="830"/>
        <end position="863"/>
    </location>
</feature>
<dbReference type="AlphaFoldDB" id="A0A328DES2"/>